<dbReference type="Gene3D" id="3.50.50.60">
    <property type="entry name" value="FAD/NAD(P)-binding domain"/>
    <property type="match status" value="2"/>
</dbReference>
<dbReference type="GO" id="GO:0000160">
    <property type="term" value="P:phosphorelay signal transduction system"/>
    <property type="evidence" value="ECO:0007669"/>
    <property type="project" value="InterPro"/>
</dbReference>
<evidence type="ECO:0000313" key="6">
    <source>
        <dbReference type="Proteomes" id="UP000265341"/>
    </source>
</evidence>
<dbReference type="Gene3D" id="3.40.50.2300">
    <property type="match status" value="1"/>
</dbReference>
<dbReference type="OrthoDB" id="109585at2"/>
<evidence type="ECO:0000259" key="4">
    <source>
        <dbReference type="PROSITE" id="PS50110"/>
    </source>
</evidence>
<feature type="domain" description="Response regulatory" evidence="4">
    <location>
        <begin position="15"/>
        <end position="137"/>
    </location>
</feature>
<evidence type="ECO:0000313" key="5">
    <source>
        <dbReference type="EMBL" id="RIH86065.1"/>
    </source>
</evidence>
<dbReference type="InterPro" id="IPR050097">
    <property type="entry name" value="Ferredoxin-NADP_redctase_2"/>
</dbReference>
<proteinExistence type="predicted"/>
<keyword evidence="1" id="KW-0285">Flavoprotein</keyword>
<dbReference type="GO" id="GO:0004791">
    <property type="term" value="F:thioredoxin-disulfide reductase (NADPH) activity"/>
    <property type="evidence" value="ECO:0007669"/>
    <property type="project" value="UniProtKB-EC"/>
</dbReference>
<dbReference type="SUPFAM" id="SSF52172">
    <property type="entry name" value="CheY-like"/>
    <property type="match status" value="1"/>
</dbReference>
<protein>
    <submittedName>
        <fullName evidence="5">Thioredoxin reductase</fullName>
        <ecNumber evidence="5">1.8.1.9</ecNumber>
    </submittedName>
</protein>
<organism evidence="5 6">
    <name type="scientific">Calidithermus roseus</name>
    <dbReference type="NCBI Taxonomy" id="1644118"/>
    <lineage>
        <taxon>Bacteria</taxon>
        <taxon>Thermotogati</taxon>
        <taxon>Deinococcota</taxon>
        <taxon>Deinococci</taxon>
        <taxon>Thermales</taxon>
        <taxon>Thermaceae</taxon>
        <taxon>Calidithermus</taxon>
    </lineage>
</organism>
<dbReference type="Pfam" id="PF00072">
    <property type="entry name" value="Response_reg"/>
    <property type="match status" value="1"/>
</dbReference>
<dbReference type="AlphaFoldDB" id="A0A399EQC1"/>
<evidence type="ECO:0000256" key="1">
    <source>
        <dbReference type="ARBA" id="ARBA00022630"/>
    </source>
</evidence>
<keyword evidence="6" id="KW-1185">Reference proteome</keyword>
<keyword evidence="2 5" id="KW-0560">Oxidoreductase</keyword>
<gene>
    <name evidence="5" type="primary">trxB_3</name>
    <name evidence="5" type="ORF">Mrose_01953</name>
</gene>
<evidence type="ECO:0000256" key="2">
    <source>
        <dbReference type="ARBA" id="ARBA00023002"/>
    </source>
</evidence>
<dbReference type="InterPro" id="IPR036188">
    <property type="entry name" value="FAD/NAD-bd_sf"/>
</dbReference>
<reference evidence="5 6" key="1">
    <citation type="submission" date="2018-08" db="EMBL/GenBank/DDBJ databases">
        <title>Meiothermus roseus NBRC 110900 genome sequencing project.</title>
        <authorList>
            <person name="Da Costa M.S."/>
            <person name="Albuquerque L."/>
            <person name="Raposo P."/>
            <person name="Froufe H.J.C."/>
            <person name="Barroso C.S."/>
            <person name="Egas C."/>
        </authorList>
    </citation>
    <scope>NUCLEOTIDE SEQUENCE [LARGE SCALE GENOMIC DNA]</scope>
    <source>
        <strain evidence="5 6">NBRC 110900</strain>
    </source>
</reference>
<dbReference type="InterPro" id="IPR011006">
    <property type="entry name" value="CheY-like_superfamily"/>
</dbReference>
<dbReference type="Proteomes" id="UP000265341">
    <property type="component" value="Unassembled WGS sequence"/>
</dbReference>
<feature type="modified residue" description="4-aspartylphosphate" evidence="3">
    <location>
        <position position="71"/>
    </location>
</feature>
<dbReference type="PRINTS" id="PR00469">
    <property type="entry name" value="PNDRDTASEII"/>
</dbReference>
<name>A0A399EQC1_9DEIN</name>
<dbReference type="InterPro" id="IPR001789">
    <property type="entry name" value="Sig_transdc_resp-reg_receiver"/>
</dbReference>
<dbReference type="SUPFAM" id="SSF51905">
    <property type="entry name" value="FAD/NAD(P)-binding domain"/>
    <property type="match status" value="1"/>
</dbReference>
<dbReference type="Gene3D" id="3.40.30.10">
    <property type="entry name" value="Glutaredoxin"/>
    <property type="match status" value="1"/>
</dbReference>
<dbReference type="EC" id="1.8.1.9" evidence="5"/>
<accession>A0A399EQC1</accession>
<keyword evidence="3" id="KW-0597">Phosphoprotein</keyword>
<dbReference type="RefSeq" id="WP_119277805.1">
    <property type="nucleotide sequence ID" value="NZ_QWLA01000034.1"/>
</dbReference>
<dbReference type="PANTHER" id="PTHR48105">
    <property type="entry name" value="THIOREDOXIN REDUCTASE 1-RELATED-RELATED"/>
    <property type="match status" value="1"/>
</dbReference>
<dbReference type="PRINTS" id="PR00368">
    <property type="entry name" value="FADPNR"/>
</dbReference>
<evidence type="ECO:0000256" key="3">
    <source>
        <dbReference type="PROSITE-ProRule" id="PRU00169"/>
    </source>
</evidence>
<dbReference type="Pfam" id="PF07992">
    <property type="entry name" value="Pyr_redox_2"/>
    <property type="match status" value="1"/>
</dbReference>
<dbReference type="EMBL" id="QWLA01000034">
    <property type="protein sequence ID" value="RIH86065.1"/>
    <property type="molecule type" value="Genomic_DNA"/>
</dbReference>
<sequence>MVDEALSRRREVKPVILAVDDEAGVLGAVERDLRRHYRDYRVLGAGSGAEALEALRRLKQRGVPVVLFLVDQRMPQMTGTEFLAQAMALYPEARKVLLTAYADTEAAITSINRIGLDYYLMKPWDPPEQHLYPVLDDLLEDWAASVQLPYEGIRVLGTLWSAPSHQVRDFLARNRIPYRWLDLERDAEAARLLSTLGSERPKLPVLWFPDGSSLEAPSPRALAEKVGMKTQASQPFYDLIIVGGGPAGLGAAVYASSEGLRTLIVEKDALGGQAGTSSRIENYLGFPKGLSGTDLARRAEAQARRFGTEILTPREVCRVRAQDPYRIVELEDGSELTCHAVLIATGATAQRLAAPGVEELTGVGVYYGAAVTEAALYRRQEVFVVGGANSAGQGAMFLAGYARKVTMLVRAESLEKGMSQYLVDQIRAQSNIEVRTRTVVGEVQGEGRLEALTLRNLETGHSETLPAAALFLFIGAVPHTRMVSGLVEMNSAGFILTGTDLVREGKRPGGWTLQRDPFLLETSVPGIFAAGDVRQGAVRRVASAVGEGAITVGLVHQYLKTV</sequence>
<comment type="caution">
    <text evidence="5">The sequence shown here is derived from an EMBL/GenBank/DDBJ whole genome shotgun (WGS) entry which is preliminary data.</text>
</comment>
<dbReference type="InterPro" id="IPR023753">
    <property type="entry name" value="FAD/NAD-binding_dom"/>
</dbReference>
<dbReference type="SMART" id="SM00448">
    <property type="entry name" value="REC"/>
    <property type="match status" value="1"/>
</dbReference>
<dbReference type="PROSITE" id="PS50110">
    <property type="entry name" value="RESPONSE_REGULATORY"/>
    <property type="match status" value="1"/>
</dbReference>